<protein>
    <recommendedName>
        <fullName evidence="4">Phage holin family protein</fullName>
    </recommendedName>
</protein>
<keyword evidence="3" id="KW-1185">Reference proteome</keyword>
<organism evidence="2 3">
    <name type="scientific">Candidatus Tenderia electrophaga</name>
    <dbReference type="NCBI Taxonomy" id="1748243"/>
    <lineage>
        <taxon>Bacteria</taxon>
        <taxon>Pseudomonadati</taxon>
        <taxon>Pseudomonadota</taxon>
        <taxon>Gammaproteobacteria</taxon>
        <taxon>Candidatus Tenderiales</taxon>
        <taxon>Candidatus Tenderiaceae</taxon>
        <taxon>Candidatus Tenderia</taxon>
    </lineage>
</organism>
<keyword evidence="1" id="KW-0472">Membrane</keyword>
<dbReference type="KEGG" id="tee:Tel_10765"/>
<feature type="transmembrane region" description="Helical" evidence="1">
    <location>
        <begin position="46"/>
        <end position="75"/>
    </location>
</feature>
<dbReference type="AlphaFoldDB" id="A0A0S2TEK4"/>
<dbReference type="Pfam" id="PF07332">
    <property type="entry name" value="Phage_holin_3_6"/>
    <property type="match status" value="1"/>
</dbReference>
<gene>
    <name evidence="2" type="ORF">Tel_10765</name>
</gene>
<dbReference type="InterPro" id="IPR009937">
    <property type="entry name" value="Phage_holin_3_6"/>
</dbReference>
<keyword evidence="1" id="KW-1133">Transmembrane helix</keyword>
<proteinExistence type="predicted"/>
<reference evidence="2" key="1">
    <citation type="submission" date="2015-10" db="EMBL/GenBank/DDBJ databases">
        <title>Description of Candidatus Tenderia electrophaga gen. nov, sp. nov., an Uncultivated Electroautotroph from a Biocathode Enrichment.</title>
        <authorList>
            <person name="Eddie B.J."/>
            <person name="Malanoski A.P."/>
            <person name="Wang Z."/>
            <person name="Hall R.J."/>
            <person name="Oh S.D."/>
            <person name="Heiner C."/>
            <person name="Lin B."/>
            <person name="Strycharz-Glaven S.M."/>
        </authorList>
    </citation>
    <scope>NUCLEOTIDE SEQUENCE [LARGE SCALE GENOMIC DNA]</scope>
    <source>
        <strain evidence="2">NRL1</strain>
    </source>
</reference>
<sequence length="142" mass="15373">MKEEDPFQGEAGGSDNIRDITRLLKAMSADMIRLVLVEARLFGHTALAMIGLTVVIALLLVGSWLFIGAALVMALASLQPFSLTGALLTVALAHLVLAALAFWRLRYITRGLTFRESRASVNSLLVHARSLVEAAGQRTEDK</sequence>
<keyword evidence="1" id="KW-0812">Transmembrane</keyword>
<evidence type="ECO:0000313" key="3">
    <source>
        <dbReference type="Proteomes" id="UP000055136"/>
    </source>
</evidence>
<evidence type="ECO:0000313" key="2">
    <source>
        <dbReference type="EMBL" id="ALP53576.1"/>
    </source>
</evidence>
<feature type="transmembrane region" description="Helical" evidence="1">
    <location>
        <begin position="81"/>
        <end position="103"/>
    </location>
</feature>
<name>A0A0S2TEK4_9GAMM</name>
<dbReference type="STRING" id="1748243.Tel_10765"/>
<accession>A0A0S2TEK4</accession>
<dbReference type="Proteomes" id="UP000055136">
    <property type="component" value="Chromosome"/>
</dbReference>
<evidence type="ECO:0000256" key="1">
    <source>
        <dbReference type="SAM" id="Phobius"/>
    </source>
</evidence>
<evidence type="ECO:0008006" key="4">
    <source>
        <dbReference type="Google" id="ProtNLM"/>
    </source>
</evidence>
<dbReference type="EMBL" id="CP013099">
    <property type="protein sequence ID" value="ALP53576.1"/>
    <property type="molecule type" value="Genomic_DNA"/>
</dbReference>